<dbReference type="SMART" id="SM00091">
    <property type="entry name" value="PAS"/>
    <property type="match status" value="3"/>
</dbReference>
<dbReference type="AlphaFoldDB" id="A0A2T4IFV0"/>
<evidence type="ECO:0000259" key="2">
    <source>
        <dbReference type="PROSITE" id="PS50113"/>
    </source>
</evidence>
<dbReference type="InterPro" id="IPR052155">
    <property type="entry name" value="Biofilm_reg_signaling"/>
</dbReference>
<comment type="caution">
    <text evidence="5">The sequence shown here is derived from an EMBL/GenBank/DDBJ whole genome shotgun (WGS) entry which is preliminary data.</text>
</comment>
<feature type="domain" description="PAC" evidence="2">
    <location>
        <begin position="104"/>
        <end position="156"/>
    </location>
</feature>
<feature type="domain" description="PAC" evidence="2">
    <location>
        <begin position="354"/>
        <end position="406"/>
    </location>
</feature>
<dbReference type="InterPro" id="IPR013655">
    <property type="entry name" value="PAS_fold_3"/>
</dbReference>
<name>A0A2T4IFV0_9RHOO</name>
<feature type="domain" description="PAS" evidence="1">
    <location>
        <begin position="278"/>
        <end position="327"/>
    </location>
</feature>
<organism evidence="5 6">
    <name type="scientific">Pseudothauera lacus</name>
    <dbReference type="NCBI Taxonomy" id="2136175"/>
    <lineage>
        <taxon>Bacteria</taxon>
        <taxon>Pseudomonadati</taxon>
        <taxon>Pseudomonadota</taxon>
        <taxon>Betaproteobacteria</taxon>
        <taxon>Rhodocyclales</taxon>
        <taxon>Zoogloeaceae</taxon>
        <taxon>Pseudothauera</taxon>
    </lineage>
</organism>
<reference evidence="5 6" key="2">
    <citation type="submission" date="2018-04" db="EMBL/GenBank/DDBJ databases">
        <title>Thauera lacus sp. nov., isolated from an saline lake in Inner Mongolia, China.</title>
        <authorList>
            <person name="Liang Q.-Y."/>
        </authorList>
    </citation>
    <scope>NUCLEOTIDE SEQUENCE [LARGE SCALE GENOMIC DNA]</scope>
    <source>
        <strain evidence="5 6">D20</strain>
    </source>
</reference>
<feature type="domain" description="GGDEF" evidence="4">
    <location>
        <begin position="438"/>
        <end position="572"/>
    </location>
</feature>
<dbReference type="InterPro" id="IPR029787">
    <property type="entry name" value="Nucleotide_cyclase"/>
</dbReference>
<evidence type="ECO:0000313" key="5">
    <source>
        <dbReference type="EMBL" id="PTD96576.1"/>
    </source>
</evidence>
<reference evidence="5 6" key="1">
    <citation type="submission" date="2018-03" db="EMBL/GenBank/DDBJ databases">
        <authorList>
            <person name="Keele B.F."/>
        </authorList>
    </citation>
    <scope>NUCLEOTIDE SEQUENCE [LARGE SCALE GENOMIC DNA]</scope>
    <source>
        <strain evidence="5 6">D20</strain>
    </source>
</reference>
<dbReference type="Pfam" id="PF00990">
    <property type="entry name" value="GGDEF"/>
    <property type="match status" value="1"/>
</dbReference>
<dbReference type="SUPFAM" id="SSF141868">
    <property type="entry name" value="EAL domain-like"/>
    <property type="match status" value="1"/>
</dbReference>
<sequence>MYDDRGRLLGILGIGHDISAQRQIEDALRESEQHFRTLANTGSVMIWTSGLDKLCNYFNEPWLRFTGRSLEEELGDGWTTGVHPDDLARCIDTYVNAFERRESFLMEYRLRHADGDYRWIDDRGCPRYDSQGGFLGYIGYCNDITERKRVELALRESEQRFRNLFEQVPNVSVQGYDAGRRVIFWNAASEKLYGYSAAEALGRRLEDLIVPPAEHEDLRRAHRRWMDGGASIPAGELILLRKDGSEVPVFSSHVMQRGAGSEPEMYCIDIDLSALREAEARLRLAASVFTYAREGITITDAAGTVMEVNEAFSRITGYARAEILGQNPRMLKSGRHDEAFYRHLWADLAAQGYWQGEIWNRRKSGEIYPALLTISAVHDARGQVLHYVGLFADISAQKAHQAELEFLANHDTLTGLPNRNLLHDRLAQAMAQARRRGLAVAVAYVDLDGFKGINDLHGHETGDRLLQTLAAQMKASLRESDTIARLGGDEFVAVLVDLPGNQGFQPFIERLLAVVGSEIDVDGVGLRVSASIGVTLYPQEEVVDADQLLRQADLAMYEAKLAGKNRYHVFDAEQERSTRGRHQSVARLRRALLAGEFVLHYQPKVDMRSGRLIGAEALIRWQHPELGMLLPGAFLPEIEHHALAIDVGEWVIDTALAQIGAWAADGVVVPVSVNISAQHLQRVDFAERLQALLQAHPEVEPALLELEVLETSALEDMAHVSAVMKACARMGVGFALDDFGTGYSSLTYLKRLPVKVLKIDQSFVRDMLDDPEDLAILQGVLGLAVAFGRIALAEGVESAAHGERLLQLGCTQAQGYGIARPMPAAALPGWARAWTPPPQWAAGRILDAARLELLHAAMAFRIWSRRCVDGPADERATAESAPEALTLWQLHGEAGGGGDAVLGEALAGVAAAWRDGPGDESARARLVAAADVVLARVDALLRA</sequence>
<dbReference type="PROSITE" id="PS50883">
    <property type="entry name" value="EAL"/>
    <property type="match status" value="1"/>
</dbReference>
<dbReference type="CDD" id="cd00130">
    <property type="entry name" value="PAS"/>
    <property type="match status" value="3"/>
</dbReference>
<dbReference type="InterPro" id="IPR001610">
    <property type="entry name" value="PAC"/>
</dbReference>
<dbReference type="InterPro" id="IPR000160">
    <property type="entry name" value="GGDEF_dom"/>
</dbReference>
<feature type="domain" description="EAL" evidence="3">
    <location>
        <begin position="581"/>
        <end position="835"/>
    </location>
</feature>
<dbReference type="InterPro" id="IPR001633">
    <property type="entry name" value="EAL_dom"/>
</dbReference>
<dbReference type="EMBL" id="PZKC01000006">
    <property type="protein sequence ID" value="PTD96576.1"/>
    <property type="molecule type" value="Genomic_DNA"/>
</dbReference>
<dbReference type="Pfam" id="PF13426">
    <property type="entry name" value="PAS_9"/>
    <property type="match status" value="2"/>
</dbReference>
<dbReference type="InterPro" id="IPR000014">
    <property type="entry name" value="PAS"/>
</dbReference>
<dbReference type="SMART" id="SM00267">
    <property type="entry name" value="GGDEF"/>
    <property type="match status" value="1"/>
</dbReference>
<dbReference type="InterPro" id="IPR035919">
    <property type="entry name" value="EAL_sf"/>
</dbReference>
<dbReference type="SUPFAM" id="SSF55073">
    <property type="entry name" value="Nucleotide cyclase"/>
    <property type="match status" value="1"/>
</dbReference>
<dbReference type="InterPro" id="IPR000700">
    <property type="entry name" value="PAS-assoc_C"/>
</dbReference>
<evidence type="ECO:0000259" key="4">
    <source>
        <dbReference type="PROSITE" id="PS50887"/>
    </source>
</evidence>
<gene>
    <name evidence="5" type="ORF">C8261_09340</name>
</gene>
<dbReference type="InterPro" id="IPR035965">
    <property type="entry name" value="PAS-like_dom_sf"/>
</dbReference>
<accession>A0A2T4IFV0</accession>
<dbReference type="PANTHER" id="PTHR44757:SF2">
    <property type="entry name" value="BIOFILM ARCHITECTURE MAINTENANCE PROTEIN MBAA"/>
    <property type="match status" value="1"/>
</dbReference>
<dbReference type="Pfam" id="PF00563">
    <property type="entry name" value="EAL"/>
    <property type="match status" value="1"/>
</dbReference>
<dbReference type="PROSITE" id="PS50887">
    <property type="entry name" value="GGDEF"/>
    <property type="match status" value="1"/>
</dbReference>
<dbReference type="FunFam" id="3.30.70.270:FF:000001">
    <property type="entry name" value="Diguanylate cyclase domain protein"/>
    <property type="match status" value="1"/>
</dbReference>
<dbReference type="CDD" id="cd01948">
    <property type="entry name" value="EAL"/>
    <property type="match status" value="1"/>
</dbReference>
<dbReference type="CDD" id="cd01949">
    <property type="entry name" value="GGDEF"/>
    <property type="match status" value="1"/>
</dbReference>
<dbReference type="NCBIfam" id="TIGR00229">
    <property type="entry name" value="sensory_box"/>
    <property type="match status" value="3"/>
</dbReference>
<evidence type="ECO:0000313" key="6">
    <source>
        <dbReference type="Proteomes" id="UP000241193"/>
    </source>
</evidence>
<feature type="domain" description="PAC" evidence="2">
    <location>
        <begin position="1"/>
        <end position="30"/>
    </location>
</feature>
<dbReference type="SMART" id="SM00052">
    <property type="entry name" value="EAL"/>
    <property type="match status" value="1"/>
</dbReference>
<dbReference type="NCBIfam" id="TIGR00254">
    <property type="entry name" value="GGDEF"/>
    <property type="match status" value="1"/>
</dbReference>
<feature type="domain" description="PAS" evidence="1">
    <location>
        <begin position="31"/>
        <end position="101"/>
    </location>
</feature>
<dbReference type="SUPFAM" id="SSF55785">
    <property type="entry name" value="PYP-like sensor domain (PAS domain)"/>
    <property type="match status" value="3"/>
</dbReference>
<dbReference type="InterPro" id="IPR043128">
    <property type="entry name" value="Rev_trsase/Diguanyl_cyclase"/>
</dbReference>
<dbReference type="Gene3D" id="3.30.70.270">
    <property type="match status" value="1"/>
</dbReference>
<dbReference type="Pfam" id="PF08447">
    <property type="entry name" value="PAS_3"/>
    <property type="match status" value="1"/>
</dbReference>
<dbReference type="GO" id="GO:0003824">
    <property type="term" value="F:catalytic activity"/>
    <property type="evidence" value="ECO:0007669"/>
    <property type="project" value="UniProtKB-ARBA"/>
</dbReference>
<dbReference type="Proteomes" id="UP000241193">
    <property type="component" value="Unassembled WGS sequence"/>
</dbReference>
<proteinExistence type="predicted"/>
<dbReference type="Gene3D" id="3.20.20.450">
    <property type="entry name" value="EAL domain"/>
    <property type="match status" value="1"/>
</dbReference>
<dbReference type="PROSITE" id="PS50113">
    <property type="entry name" value="PAC"/>
    <property type="match status" value="3"/>
</dbReference>
<dbReference type="PROSITE" id="PS50112">
    <property type="entry name" value="PAS"/>
    <property type="match status" value="3"/>
</dbReference>
<dbReference type="PANTHER" id="PTHR44757">
    <property type="entry name" value="DIGUANYLATE CYCLASE DGCP"/>
    <property type="match status" value="1"/>
</dbReference>
<evidence type="ECO:0000259" key="1">
    <source>
        <dbReference type="PROSITE" id="PS50112"/>
    </source>
</evidence>
<evidence type="ECO:0000259" key="3">
    <source>
        <dbReference type="PROSITE" id="PS50883"/>
    </source>
</evidence>
<dbReference type="SMART" id="SM00086">
    <property type="entry name" value="PAC"/>
    <property type="match status" value="3"/>
</dbReference>
<evidence type="ECO:0008006" key="7">
    <source>
        <dbReference type="Google" id="ProtNLM"/>
    </source>
</evidence>
<feature type="domain" description="PAS" evidence="1">
    <location>
        <begin position="157"/>
        <end position="229"/>
    </location>
</feature>
<dbReference type="FunFam" id="3.30.450.20:FF:000099">
    <property type="entry name" value="Sensory box sensor histidine kinase"/>
    <property type="match status" value="1"/>
</dbReference>
<dbReference type="OrthoDB" id="9813903at2"/>
<keyword evidence="6" id="KW-1185">Reference proteome</keyword>
<protein>
    <recommendedName>
        <fullName evidence="7">Diguanylate cyclase/phosphodiesterase with PAS/PAC sensor(S)</fullName>
    </recommendedName>
</protein>
<dbReference type="Gene3D" id="3.30.450.20">
    <property type="entry name" value="PAS domain"/>
    <property type="match status" value="4"/>
</dbReference>